<dbReference type="AlphaFoldDB" id="A0A1H3DIV5"/>
<proteinExistence type="predicted"/>
<dbReference type="RefSeq" id="WP_090230849.1">
    <property type="nucleotide sequence ID" value="NZ_FNNU01000005.1"/>
</dbReference>
<dbReference type="STRING" id="1007099.SAMN05216287_3437"/>
<evidence type="ECO:0000313" key="3">
    <source>
        <dbReference type="Proteomes" id="UP000243778"/>
    </source>
</evidence>
<sequence length="293" mass="31718">MAGKTDTPAKKFRSKFFRVAVEGATTDGRQIERQWLIDAAETYSANTYAARVWLEHYRSTLPDSPFRAYGDVVALKTEDVEIAGVKKLALFAQIDPTSDLIAMNKARQKIFTSIEIRPEFADSGRAYLDGIAVTDSPASLGTEMLTFSAQHPDANPLKGRKSNPANLFSEAIEASLEFEEIEDEANKVTGLFSRVLEALGKSKDKEGKDAASFAEVTESLEAVAEHVANQGKAFAAEQEARTALQTKHEALAAQFADLLKTLGSTTAPNNPSKPQFSSRPPATGGDGRIVTDC</sequence>
<reference evidence="3" key="1">
    <citation type="submission" date="2016-10" db="EMBL/GenBank/DDBJ databases">
        <authorList>
            <person name="Varghese N."/>
            <person name="Submissions S."/>
        </authorList>
    </citation>
    <scope>NUCLEOTIDE SEQUENCE [LARGE SCALE GENOMIC DNA]</scope>
    <source>
        <strain evidence="3">NRRL B-59562</strain>
    </source>
</reference>
<dbReference type="EMBL" id="FNNU01000005">
    <property type="protein sequence ID" value="SDX66048.1"/>
    <property type="molecule type" value="Genomic_DNA"/>
</dbReference>
<evidence type="ECO:0000256" key="1">
    <source>
        <dbReference type="SAM" id="MobiDB-lite"/>
    </source>
</evidence>
<name>A0A1H3DIV5_9PSED</name>
<gene>
    <name evidence="2" type="ORF">SAMN05216287_3437</name>
</gene>
<keyword evidence="3" id="KW-1185">Reference proteome</keyword>
<feature type="compositionally biased region" description="Polar residues" evidence="1">
    <location>
        <begin position="262"/>
        <end position="280"/>
    </location>
</feature>
<accession>A0A1H3DIV5</accession>
<evidence type="ECO:0000313" key="2">
    <source>
        <dbReference type="EMBL" id="SDX66048.1"/>
    </source>
</evidence>
<dbReference type="Pfam" id="PF05929">
    <property type="entry name" value="Phage_GPO"/>
    <property type="match status" value="1"/>
</dbReference>
<organism evidence="2 3">
    <name type="scientific">Pseudomonas kuykendallii</name>
    <dbReference type="NCBI Taxonomy" id="1007099"/>
    <lineage>
        <taxon>Bacteria</taxon>
        <taxon>Pseudomonadati</taxon>
        <taxon>Pseudomonadota</taxon>
        <taxon>Gammaproteobacteria</taxon>
        <taxon>Pseudomonadales</taxon>
        <taxon>Pseudomonadaceae</taxon>
        <taxon>Pseudomonas</taxon>
    </lineage>
</organism>
<dbReference type="OrthoDB" id="5625143at2"/>
<feature type="region of interest" description="Disordered" evidence="1">
    <location>
        <begin position="262"/>
        <end position="293"/>
    </location>
</feature>
<protein>
    <submittedName>
        <fullName evidence="2">Phage capsid scaffolding protein (GPO) serine peptidase</fullName>
    </submittedName>
</protein>
<dbReference type="InterPro" id="IPR009228">
    <property type="entry name" value="Capsid_scaffold_GpO"/>
</dbReference>
<dbReference type="Proteomes" id="UP000243778">
    <property type="component" value="Unassembled WGS sequence"/>
</dbReference>